<name>A0A8J7IZL6_9BACT</name>
<dbReference type="RefSeq" id="WP_199382412.1">
    <property type="nucleotide sequence ID" value="NZ_JAEMHM010000002.1"/>
</dbReference>
<proteinExistence type="predicted"/>
<dbReference type="Proteomes" id="UP000636888">
    <property type="component" value="Unassembled WGS sequence"/>
</dbReference>
<dbReference type="AlphaFoldDB" id="A0A8J7IZL6"/>
<comment type="caution">
    <text evidence="1">The sequence shown here is derived from an EMBL/GenBank/DDBJ whole genome shotgun (WGS) entry which is preliminary data.</text>
</comment>
<protein>
    <submittedName>
        <fullName evidence="1">Uncharacterized protein</fullName>
    </submittedName>
</protein>
<evidence type="ECO:0000313" key="1">
    <source>
        <dbReference type="EMBL" id="MBJ6723568.1"/>
    </source>
</evidence>
<gene>
    <name evidence="1" type="ORF">JFN93_02495</name>
</gene>
<sequence>MSLTHSRVIYTTIYAVVSSVDYHGPASGFSILRVTGEGLDREVKLFGRIKPVAVGDRLEAFGMWHEVEGERGFNAFEIKKVQEVACL</sequence>
<organism evidence="1 2">
    <name type="scientific">Geomesophilobacter sediminis</name>
    <dbReference type="NCBI Taxonomy" id="2798584"/>
    <lineage>
        <taxon>Bacteria</taxon>
        <taxon>Pseudomonadati</taxon>
        <taxon>Thermodesulfobacteriota</taxon>
        <taxon>Desulfuromonadia</taxon>
        <taxon>Geobacterales</taxon>
        <taxon>Geobacteraceae</taxon>
        <taxon>Geomesophilobacter</taxon>
    </lineage>
</organism>
<evidence type="ECO:0000313" key="2">
    <source>
        <dbReference type="Proteomes" id="UP000636888"/>
    </source>
</evidence>
<keyword evidence="2" id="KW-1185">Reference proteome</keyword>
<reference evidence="1" key="1">
    <citation type="submission" date="2020-12" db="EMBL/GenBank/DDBJ databases">
        <title>Geomonas sp. Red875, isolated from river sediment.</title>
        <authorList>
            <person name="Xu Z."/>
            <person name="Zhang Z."/>
            <person name="Masuda Y."/>
            <person name="Itoh H."/>
            <person name="Senoo K."/>
        </authorList>
    </citation>
    <scope>NUCLEOTIDE SEQUENCE</scope>
    <source>
        <strain evidence="1">Red875</strain>
    </source>
</reference>
<dbReference type="EMBL" id="JAEMHM010000002">
    <property type="protein sequence ID" value="MBJ6723568.1"/>
    <property type="molecule type" value="Genomic_DNA"/>
</dbReference>
<accession>A0A8J7IZL6</accession>